<keyword evidence="3" id="KW-1185">Reference proteome</keyword>
<dbReference type="AlphaFoldDB" id="A0A521BD65"/>
<dbReference type="OrthoDB" id="121941at2157"/>
<dbReference type="EMBL" id="FXTD01000002">
    <property type="protein sequence ID" value="SMO45048.1"/>
    <property type="molecule type" value="Genomic_DNA"/>
</dbReference>
<keyword evidence="1" id="KW-0472">Membrane</keyword>
<dbReference type="Gene3D" id="2.160.10.10">
    <property type="entry name" value="Hexapeptide repeat proteins"/>
    <property type="match status" value="1"/>
</dbReference>
<organism evidence="2 3">
    <name type="scientific">Halorubrum cibi</name>
    <dbReference type="NCBI Taxonomy" id="413815"/>
    <lineage>
        <taxon>Archaea</taxon>
        <taxon>Methanobacteriati</taxon>
        <taxon>Methanobacteriota</taxon>
        <taxon>Stenosarchaea group</taxon>
        <taxon>Halobacteria</taxon>
        <taxon>Halobacteriales</taxon>
        <taxon>Haloferacaceae</taxon>
        <taxon>Halorubrum</taxon>
    </lineage>
</organism>
<evidence type="ECO:0000313" key="3">
    <source>
        <dbReference type="Proteomes" id="UP000319712"/>
    </source>
</evidence>
<reference evidence="2 3" key="1">
    <citation type="submission" date="2017-05" db="EMBL/GenBank/DDBJ databases">
        <authorList>
            <person name="Varghese N."/>
            <person name="Submissions S."/>
        </authorList>
    </citation>
    <scope>NUCLEOTIDE SEQUENCE [LARGE SCALE GENOMIC DNA]</scope>
    <source>
        <strain evidence="2 3">DSM 19504</strain>
    </source>
</reference>
<keyword evidence="1" id="KW-0812">Transmembrane</keyword>
<dbReference type="Proteomes" id="UP000319712">
    <property type="component" value="Unassembled WGS sequence"/>
</dbReference>
<keyword evidence="1" id="KW-1133">Transmembrane helix</keyword>
<name>A0A521BD65_9EURY</name>
<evidence type="ECO:0000313" key="2">
    <source>
        <dbReference type="EMBL" id="SMO45048.1"/>
    </source>
</evidence>
<sequence>MSFRHDRRGQSVVVGTVILFGFLILAMATYQVQFVPMENEEIEFEHSQQVEGEFLELRNSLLSASTIGDSRPVSLQLGTRYPPRTFFLNPPPVSGSLSTSDSRELRIENADVTEDGNTESFWTNGPNNDAGNLTFNTSLIRYSANYNEIQGSPNLLYEHSLVVAEFDETALGRSGQSIVRNEQRVVMIPLLDGELSENGIDQQTIDPRTLSASQRTVTLTREDPTEPLEIVLPTSISEDQQLARLTNEWDDRIDNGTASITSNDNIRLTINAESYELRIGKVGVGSEISVEDESNGYIVRIPESGTTIIEVRDRYNNPVTDATVNVYDSTNSVAPEQTLQTDSNGRIRSESGTVFTINGVGADGAGGKDYERIVISPETSEMGGNVSGPKVNNTMISPVNISRGEPFDLTATISSVGQRSLIRSGTPIQAAEIIAEHENGTSYPISITEDPDTTGRVYTLFETVSTDSWEVGEYDLTVRGQDASGRWTDESEVGTASLTITEPTNGEQITEFISVFVSNMVENSNTESQTFTFSLNGDLAEGEEVVINLDDPQDGAGPPGSREIQYNSATVTVDSGTGTAEISAGGPNAEVVYTAGSGGDPGGTQIQITVNSVNTGDIAGEQYDVIFEHPATGTTTSTTFGIASTAGDRSVSGTVNGNLFSTGSLTVAQDGVIEGNAGANGDVTLNLRSEVDGTVTSGGSMTVGQDAVVGGGIDANGDVTLNLRSEVDGTVTSGGSMTVGQDAVVGGGIDVRGDVTMNLRSEVGGTLTSNGAVTLGQNSDVRGDVVAGSDVTVGQQATVQGSVTTDGQVSLGQSSTIGGDVFVDTAGDISCGQSSTINGQACSTYVNENY</sequence>
<accession>A0A521BD65</accession>
<evidence type="ECO:0000256" key="1">
    <source>
        <dbReference type="SAM" id="Phobius"/>
    </source>
</evidence>
<gene>
    <name evidence="2" type="ORF">SAMN06264867_102196</name>
</gene>
<dbReference type="SUPFAM" id="SSF51161">
    <property type="entry name" value="Trimeric LpxA-like enzymes"/>
    <property type="match status" value="1"/>
</dbReference>
<dbReference type="RefSeq" id="WP_142985623.1">
    <property type="nucleotide sequence ID" value="NZ_FXTD01000002.1"/>
</dbReference>
<protein>
    <submittedName>
        <fullName evidence="2">Uncharacterized protein</fullName>
    </submittedName>
</protein>
<feature type="transmembrane region" description="Helical" evidence="1">
    <location>
        <begin position="12"/>
        <end position="30"/>
    </location>
</feature>
<dbReference type="InterPro" id="IPR011004">
    <property type="entry name" value="Trimer_LpxA-like_sf"/>
</dbReference>
<proteinExistence type="predicted"/>